<proteinExistence type="predicted"/>
<reference evidence="3" key="1">
    <citation type="submission" date="2021-01" db="EMBL/GenBank/DDBJ databases">
        <authorList>
            <person name="Corre E."/>
            <person name="Pelletier E."/>
            <person name="Niang G."/>
            <person name="Scheremetjew M."/>
            <person name="Finn R."/>
            <person name="Kale V."/>
            <person name="Holt S."/>
            <person name="Cochrane G."/>
            <person name="Meng A."/>
            <person name="Brown T."/>
            <person name="Cohen L."/>
        </authorList>
    </citation>
    <scope>NUCLEOTIDE SEQUENCE</scope>
    <source>
        <strain evidence="3">CCMP1381</strain>
    </source>
</reference>
<keyword evidence="1" id="KW-0175">Coiled coil</keyword>
<evidence type="ECO:0000256" key="2">
    <source>
        <dbReference type="SAM" id="MobiDB-lite"/>
    </source>
</evidence>
<gene>
    <name evidence="3" type="ORF">DSPE1174_LOCUS12231</name>
</gene>
<dbReference type="InterPro" id="IPR018247">
    <property type="entry name" value="EF_Hand_1_Ca_BS"/>
</dbReference>
<feature type="region of interest" description="Disordered" evidence="2">
    <location>
        <begin position="1"/>
        <end position="33"/>
    </location>
</feature>
<dbReference type="AlphaFoldDB" id="A0A7S2C524"/>
<name>A0A7S2C524_9STRA</name>
<organism evidence="3">
    <name type="scientific">Octactis speculum</name>
    <dbReference type="NCBI Taxonomy" id="3111310"/>
    <lineage>
        <taxon>Eukaryota</taxon>
        <taxon>Sar</taxon>
        <taxon>Stramenopiles</taxon>
        <taxon>Ochrophyta</taxon>
        <taxon>Dictyochophyceae</taxon>
        <taxon>Dictyochales</taxon>
        <taxon>Dictyochaceae</taxon>
        <taxon>Octactis</taxon>
    </lineage>
</organism>
<evidence type="ECO:0000256" key="1">
    <source>
        <dbReference type="SAM" id="Coils"/>
    </source>
</evidence>
<sequence length="615" mass="70181">MDEKSTGTEPLNSSLGDAADIGASPAVNTGGEEDLQNQVANNPAKKEAKIFELNPVQATRKLANFDIKFDTALSDHQGSREETGDRRKNSSAHAISIMDRCLFRIIASSAFNASPKISNGLVEKNKFGEIILEDSELMQYFPENLHKSKVHDMVTGSIKEEEKLLDFESIISILRREERDIMIDAPDRDIRKPSSTEVELEYKDDCEFVKVTSTDDAVQVARRFVFQNSLDVTQVEQYSDQVKESQLPICQADLKAGKVEARRLLKQVELTENLILENEAALEKAQEVANQHKLSLRDICKKVAVGKKNSAKTSSPGRKKYKSSTLVRNFAKKIIEAKRELEFNQRELERIKRASLALTQQHVRVVKSEKADKLWAKARRNFIKDRKDPKKIGTYDNVVHDALHHRSFGTIVNQLMDQRSILNKGQQGEIQNVDVDVEFATIAGNDMEFASVDKDNDNQLNRSEFDSWLLEKQAIMQKIQEDKRKLITEGMRLRKMVDENAESHAYELRLRARLIEHEGIEKQIKMEEMVKGQLSADLSILNDKLQNLMIQKHGLDVSQEPQESDFAWEYDKRELLQSWGRDVEQKISAYRSDQSSWKEERGQISEKISMLSASS</sequence>
<dbReference type="EMBL" id="HBGS01024052">
    <property type="protein sequence ID" value="CAD9415657.1"/>
    <property type="molecule type" value="Transcribed_RNA"/>
</dbReference>
<accession>A0A7S2C524</accession>
<feature type="coiled-coil region" evidence="1">
    <location>
        <begin position="327"/>
        <end position="354"/>
    </location>
</feature>
<protein>
    <submittedName>
        <fullName evidence="3">Uncharacterized protein</fullName>
    </submittedName>
</protein>
<dbReference type="PROSITE" id="PS00018">
    <property type="entry name" value="EF_HAND_1"/>
    <property type="match status" value="1"/>
</dbReference>
<evidence type="ECO:0000313" key="3">
    <source>
        <dbReference type="EMBL" id="CAD9415657.1"/>
    </source>
</evidence>